<feature type="region of interest" description="Disordered" evidence="2">
    <location>
        <begin position="1"/>
        <end position="29"/>
    </location>
</feature>
<dbReference type="AlphaFoldDB" id="A0A2T6ZDA2"/>
<comment type="caution">
    <text evidence="4">The sequence shown here is derived from an EMBL/GenBank/DDBJ whole genome shotgun (WGS) entry which is preliminary data.</text>
</comment>
<keyword evidence="3" id="KW-1133">Transmembrane helix</keyword>
<accession>A0A2T6ZDA2</accession>
<evidence type="ECO:0000256" key="2">
    <source>
        <dbReference type="SAM" id="MobiDB-lite"/>
    </source>
</evidence>
<dbReference type="Pfam" id="PF07938">
    <property type="entry name" value="Fungal_lectin"/>
    <property type="match status" value="1"/>
</dbReference>
<organism evidence="4 5">
    <name type="scientific">Tuber borchii</name>
    <name type="common">White truffle</name>
    <dbReference type="NCBI Taxonomy" id="42251"/>
    <lineage>
        <taxon>Eukaryota</taxon>
        <taxon>Fungi</taxon>
        <taxon>Dikarya</taxon>
        <taxon>Ascomycota</taxon>
        <taxon>Pezizomycotina</taxon>
        <taxon>Pezizomycetes</taxon>
        <taxon>Pezizales</taxon>
        <taxon>Tuberaceae</taxon>
        <taxon>Tuber</taxon>
    </lineage>
</organism>
<evidence type="ECO:0000313" key="5">
    <source>
        <dbReference type="Proteomes" id="UP000244722"/>
    </source>
</evidence>
<evidence type="ECO:0000313" key="4">
    <source>
        <dbReference type="EMBL" id="PUU73449.1"/>
    </source>
</evidence>
<dbReference type="SUPFAM" id="SSF89372">
    <property type="entry name" value="Fucose-specific lectin"/>
    <property type="match status" value="1"/>
</dbReference>
<evidence type="ECO:0000256" key="3">
    <source>
        <dbReference type="SAM" id="Phobius"/>
    </source>
</evidence>
<keyword evidence="3" id="KW-0472">Membrane</keyword>
<keyword evidence="3" id="KW-0812">Transmembrane</keyword>
<name>A0A2T6ZDA2_TUBBO</name>
<dbReference type="Gene3D" id="2.120.10.70">
    <property type="entry name" value="Fucose-specific lectin"/>
    <property type="match status" value="1"/>
</dbReference>
<dbReference type="OrthoDB" id="407298at2759"/>
<sequence>MLSQQNLAGQHFRSPQEGANPYLSSEYDTNPGVFHIPESGVEYNQKEPGLNNGLEQSKGKIWGMKRKTFMIVLGIVILLIIAIAAGVGGGVGGTAAKSNAHNEALELTKSDPQDSSILTPPTPTSSTPARSSSPSPTSSDSQGTLVTVTFSTSSSPTPTPIRNNTPLAAVNWNSSNIQLLYKHTDGSIRLQENNGLQWGEQSPQITKPKDDSGLAAISWLDGDVRQVRLYTASEKNALTESVWNSSVRQWWSQDISKGYDPIAAGSHLTAYTWFIGQVRQIRVYYQGQDGYIREAVYDKGWVKSAAPTIQAFPRAKSGSGLVVVLFPDVDVTEAKLFYQSLDGKLVSYDYQLKATFAQSWQNQDPTLDHGSIPDGAQVTAVSSILATGELTLRIYFIRDGKLVETWWTRKAGWNAWYMHDAVAPGVSAVSSTDDVNVFFQAKTGYLSDMGLNRYVNSWQFTAII</sequence>
<dbReference type="EMBL" id="NESQ01000375">
    <property type="protein sequence ID" value="PUU73449.1"/>
    <property type="molecule type" value="Genomic_DNA"/>
</dbReference>
<feature type="transmembrane region" description="Helical" evidence="3">
    <location>
        <begin position="68"/>
        <end position="91"/>
    </location>
</feature>
<protein>
    <submittedName>
        <fullName evidence="4">Uncharacterized protein</fullName>
    </submittedName>
</protein>
<proteinExistence type="inferred from homology"/>
<dbReference type="Proteomes" id="UP000244722">
    <property type="component" value="Unassembled WGS sequence"/>
</dbReference>
<comment type="similarity">
    <text evidence="1">Belongs to the fungal fucose-specific lectin family.</text>
</comment>
<reference evidence="4 5" key="1">
    <citation type="submission" date="2017-04" db="EMBL/GenBank/DDBJ databases">
        <title>Draft genome sequence of Tuber borchii Vittad., a whitish edible truffle.</title>
        <authorList>
            <consortium name="DOE Joint Genome Institute"/>
            <person name="Murat C."/>
            <person name="Kuo A."/>
            <person name="Barry K.W."/>
            <person name="Clum A."/>
            <person name="Dockter R.B."/>
            <person name="Fauchery L."/>
            <person name="Iotti M."/>
            <person name="Kohler A."/>
            <person name="Labutti K."/>
            <person name="Lindquist E.A."/>
            <person name="Lipzen A."/>
            <person name="Ohm R.A."/>
            <person name="Wang M."/>
            <person name="Grigoriev I.V."/>
            <person name="Zambonelli A."/>
            <person name="Martin F.M."/>
        </authorList>
    </citation>
    <scope>NUCLEOTIDE SEQUENCE [LARGE SCALE GENOMIC DNA]</scope>
    <source>
        <strain evidence="4 5">Tbo3840</strain>
    </source>
</reference>
<gene>
    <name evidence="4" type="ORF">B9Z19DRAFT_540201</name>
</gene>
<feature type="compositionally biased region" description="Low complexity" evidence="2">
    <location>
        <begin position="115"/>
        <end position="143"/>
    </location>
</feature>
<evidence type="ECO:0000256" key="1">
    <source>
        <dbReference type="ARBA" id="ARBA00009042"/>
    </source>
</evidence>
<keyword evidence="5" id="KW-1185">Reference proteome</keyword>
<dbReference type="InterPro" id="IPR012475">
    <property type="entry name" value="Fungal_lectin"/>
</dbReference>
<feature type="region of interest" description="Disordered" evidence="2">
    <location>
        <begin position="107"/>
        <end position="143"/>
    </location>
</feature>